<dbReference type="GO" id="GO:0007155">
    <property type="term" value="P:cell adhesion"/>
    <property type="evidence" value="ECO:0007669"/>
    <property type="project" value="UniProtKB-ARBA"/>
</dbReference>
<organism evidence="12 13">
    <name type="scientific">Araneus ventricosus</name>
    <name type="common">Orbweaver spider</name>
    <name type="synonym">Epeira ventricosa</name>
    <dbReference type="NCBI Taxonomy" id="182803"/>
    <lineage>
        <taxon>Eukaryota</taxon>
        <taxon>Metazoa</taxon>
        <taxon>Ecdysozoa</taxon>
        <taxon>Arthropoda</taxon>
        <taxon>Chelicerata</taxon>
        <taxon>Arachnida</taxon>
        <taxon>Araneae</taxon>
        <taxon>Araneomorphae</taxon>
        <taxon>Entelegynae</taxon>
        <taxon>Araneoidea</taxon>
        <taxon>Araneidae</taxon>
        <taxon>Araneus</taxon>
    </lineage>
</organism>
<accession>A0A4Y2RE56</accession>
<dbReference type="CDD" id="cd00055">
    <property type="entry name" value="EGF_Lam"/>
    <property type="match status" value="3"/>
</dbReference>
<evidence type="ECO:0000256" key="9">
    <source>
        <dbReference type="ARBA" id="ARBA00023292"/>
    </source>
</evidence>
<keyword evidence="5" id="KW-0677">Repeat</keyword>
<comment type="subcellular location">
    <subcellularLocation>
        <location evidence="1">Secreted</location>
        <location evidence="1">Extracellular space</location>
        <location evidence="1">Extracellular matrix</location>
        <location evidence="1">Basement membrane</location>
    </subcellularLocation>
</comment>
<comment type="caution">
    <text evidence="12">The sequence shown here is derived from an EMBL/GenBank/DDBJ whole genome shotgun (WGS) entry which is preliminary data.</text>
</comment>
<evidence type="ECO:0000259" key="11">
    <source>
        <dbReference type="PROSITE" id="PS50027"/>
    </source>
</evidence>
<keyword evidence="6" id="KW-0084">Basement membrane</keyword>
<dbReference type="Gene3D" id="3.30.420.10">
    <property type="entry name" value="Ribonuclease H-like superfamily/Ribonuclease H"/>
    <property type="match status" value="1"/>
</dbReference>
<evidence type="ECO:0000313" key="13">
    <source>
        <dbReference type="Proteomes" id="UP000499080"/>
    </source>
</evidence>
<dbReference type="FunFam" id="2.10.25.10:FF:000083">
    <property type="entry name" value="Laminin subunit alpha"/>
    <property type="match status" value="1"/>
</dbReference>
<comment type="caution">
    <text evidence="10">Lacks conserved residue(s) required for the propagation of feature annotation.</text>
</comment>
<feature type="disulfide bond" evidence="10">
    <location>
        <begin position="871"/>
        <end position="880"/>
    </location>
</feature>
<evidence type="ECO:0000256" key="6">
    <source>
        <dbReference type="ARBA" id="ARBA00022869"/>
    </source>
</evidence>
<sequence>MLTMIDSEGFDVGCIWFTDEAHFHLNGIVNKQNWRFWGSENPYWCEAKPLYSPKVTVWAAVCSRGIIGPFFIRETVTSERYVAILEQFVATQQVLEDRPRTEWFMQDGARPHRTEQVFRFLDEYFGNRVIALEYPKFTGAGLDWPPYSPDLTPCDYFLWGTLKDIVYPKHPATLDELESAICVACESISVETVRNVMANFILRLRHLCCANDCGCNIGGSVNNICDKQTGQCPCKPRITGRQCHRPLETHYFPTLFQHQFEIEDGRTPVGTQVRYGYDENVFPGFSWRGYAVFSDIQKEVLLDIYIEKPSLYQVFLYYLNFGGENVYGIITFTPETFGDIQQSYDMLFEVTTRPKFMKVSGRQGLVASPFVLNPGRWTVSIRVEKPLFLDYMVLLPEAYYEATILREDVSSPCMVHGPDGTSEDSEVCLFYRYPPFPVEAEIVRGEIGYVVDDDERRNTLLFHKQEVSSELHPGPMALIGRQQNNLHLDYNIDQPGPYVLIVTYLTPQKVQSARATVDVKTSSDQMQQGRATFYDCRYKFLCRLVVVDDQGEVAEFNLESNNANVAISMIDDYSDIAVEDVAFVPANLWRMDYVVPKPLSIWRDGSWIESEYLPVPESTKIEFESGYNEYKKATVLPDGVTDRDIVLINLKELDNAIDLQGSVSTPGLYVFVVHYYQPDHPTFEAQVIIQDGERHEAVLPLPYCPSVSGCRTVVRSKDTHDAAFQIAQNYQLNIRQPANKTVWFEYVLTIPSKEFHENLLDPLPLDKAGKFLQECGKNSFLLPSDVSGFCRESAFTLTSEYNNGALSCQCDTDGALSFECQEFGGACECKPHVIGRTCSQCRTGYFGFPNCKPCDCPSTAYCQPVTGQCICPPRVTGDRCDACVPYTYGFDPIIGCE</sequence>
<dbReference type="PANTHER" id="PTHR47326">
    <property type="entry name" value="TRANSPOSABLE ELEMENT TC3 TRANSPOSASE-LIKE PROTEIN"/>
    <property type="match status" value="1"/>
</dbReference>
<keyword evidence="8" id="KW-0325">Glycoprotein</keyword>
<keyword evidence="9 10" id="KW-0424">Laminin EGF-like domain</keyword>
<dbReference type="AlphaFoldDB" id="A0A4Y2RE56"/>
<keyword evidence="2" id="KW-0964">Secreted</keyword>
<reference evidence="12 13" key="1">
    <citation type="journal article" date="2019" name="Sci. Rep.">
        <title>Orb-weaving spider Araneus ventricosus genome elucidates the spidroin gene catalogue.</title>
        <authorList>
            <person name="Kono N."/>
            <person name="Nakamura H."/>
            <person name="Ohtoshi R."/>
            <person name="Moran D.A.P."/>
            <person name="Shinohara A."/>
            <person name="Yoshida Y."/>
            <person name="Fujiwara M."/>
            <person name="Mori M."/>
            <person name="Tomita M."/>
            <person name="Arakawa K."/>
        </authorList>
    </citation>
    <scope>NUCLEOTIDE SEQUENCE [LARGE SCALE GENOMIC DNA]</scope>
</reference>
<dbReference type="OrthoDB" id="6415390at2759"/>
<evidence type="ECO:0000256" key="2">
    <source>
        <dbReference type="ARBA" id="ARBA00022525"/>
    </source>
</evidence>
<dbReference type="GO" id="GO:0003676">
    <property type="term" value="F:nucleic acid binding"/>
    <property type="evidence" value="ECO:0007669"/>
    <property type="project" value="InterPro"/>
</dbReference>
<dbReference type="SUPFAM" id="SSF57196">
    <property type="entry name" value="EGF/Laminin"/>
    <property type="match status" value="3"/>
</dbReference>
<dbReference type="FunFam" id="2.10.25.10:FF:000011">
    <property type="entry name" value="Cadherin EGF LAG seven-pass G-type receptor"/>
    <property type="match status" value="1"/>
</dbReference>
<dbReference type="PROSITE" id="PS01248">
    <property type="entry name" value="EGF_LAM_1"/>
    <property type="match status" value="2"/>
</dbReference>
<evidence type="ECO:0000256" key="4">
    <source>
        <dbReference type="ARBA" id="ARBA00022729"/>
    </source>
</evidence>
<evidence type="ECO:0000313" key="12">
    <source>
        <dbReference type="EMBL" id="GBN74068.1"/>
    </source>
</evidence>
<name>A0A4Y2RE56_ARAVE</name>
<dbReference type="InterPro" id="IPR002049">
    <property type="entry name" value="LE_dom"/>
</dbReference>
<dbReference type="GO" id="GO:0005604">
    <property type="term" value="C:basement membrane"/>
    <property type="evidence" value="ECO:0007669"/>
    <property type="project" value="UniProtKB-SubCell"/>
</dbReference>
<evidence type="ECO:0000256" key="3">
    <source>
        <dbReference type="ARBA" id="ARBA00022530"/>
    </source>
</evidence>
<dbReference type="InterPro" id="IPR038717">
    <property type="entry name" value="Tc1-like_DDE_dom"/>
</dbReference>
<dbReference type="FunFam" id="2.10.25.10:FF:000189">
    <property type="entry name" value="Laminin subunit alpha 2"/>
    <property type="match status" value="1"/>
</dbReference>
<evidence type="ECO:0000256" key="8">
    <source>
        <dbReference type="ARBA" id="ARBA00023180"/>
    </source>
</evidence>
<dbReference type="InterPro" id="IPR036397">
    <property type="entry name" value="RNaseH_sf"/>
</dbReference>
<dbReference type="PANTHER" id="PTHR47326:SF1">
    <property type="entry name" value="HTH PSQ-TYPE DOMAIN-CONTAINING PROTEIN"/>
    <property type="match status" value="1"/>
</dbReference>
<dbReference type="Pfam" id="PF00053">
    <property type="entry name" value="EGF_laminin"/>
    <property type="match status" value="2"/>
</dbReference>
<dbReference type="Gene3D" id="2.10.25.10">
    <property type="entry name" value="Laminin"/>
    <property type="match status" value="3"/>
</dbReference>
<evidence type="ECO:0000256" key="7">
    <source>
        <dbReference type="ARBA" id="ARBA00023157"/>
    </source>
</evidence>
<proteinExistence type="predicted"/>
<evidence type="ECO:0000256" key="1">
    <source>
        <dbReference type="ARBA" id="ARBA00004302"/>
    </source>
</evidence>
<keyword evidence="7 10" id="KW-1015">Disulfide bond</keyword>
<dbReference type="PROSITE" id="PS50027">
    <property type="entry name" value="EGF_LAM_2"/>
    <property type="match status" value="2"/>
</dbReference>
<dbReference type="Pfam" id="PF13358">
    <property type="entry name" value="DDE_3"/>
    <property type="match status" value="1"/>
</dbReference>
<feature type="disulfide bond" evidence="10">
    <location>
        <begin position="808"/>
        <end position="820"/>
    </location>
</feature>
<evidence type="ECO:0000256" key="10">
    <source>
        <dbReference type="PROSITE-ProRule" id="PRU00460"/>
    </source>
</evidence>
<dbReference type="PRINTS" id="PR00011">
    <property type="entry name" value="EGFLAMININ"/>
</dbReference>
<protein>
    <submittedName>
        <fullName evidence="12">Laminin subunit alpha</fullName>
    </submittedName>
</protein>
<feature type="disulfide bond" evidence="10">
    <location>
        <begin position="810"/>
        <end position="827"/>
    </location>
</feature>
<keyword evidence="3" id="KW-0272">Extracellular matrix</keyword>
<feature type="domain" description="Laminin EGF-like" evidence="11">
    <location>
        <begin position="854"/>
        <end position="897"/>
    </location>
</feature>
<keyword evidence="13" id="KW-1185">Reference proteome</keyword>
<feature type="domain" description="Laminin EGF-like" evidence="11">
    <location>
        <begin position="808"/>
        <end position="853"/>
    </location>
</feature>
<dbReference type="Proteomes" id="UP000499080">
    <property type="component" value="Unassembled WGS sequence"/>
</dbReference>
<evidence type="ECO:0000256" key="5">
    <source>
        <dbReference type="ARBA" id="ARBA00022737"/>
    </source>
</evidence>
<feature type="non-terminal residue" evidence="12">
    <location>
        <position position="897"/>
    </location>
</feature>
<dbReference type="GO" id="GO:0048468">
    <property type="term" value="P:cell development"/>
    <property type="evidence" value="ECO:0007669"/>
    <property type="project" value="UniProtKB-ARBA"/>
</dbReference>
<keyword evidence="4" id="KW-0732">Signal</keyword>
<gene>
    <name evidence="12" type="primary">LanA_5</name>
    <name evidence="12" type="ORF">AVEN_168701_1</name>
</gene>
<dbReference type="SMART" id="SM00180">
    <property type="entry name" value="EGF_Lam"/>
    <property type="match status" value="3"/>
</dbReference>
<dbReference type="EMBL" id="BGPR01016762">
    <property type="protein sequence ID" value="GBN74068.1"/>
    <property type="molecule type" value="Genomic_DNA"/>
</dbReference>
<feature type="disulfide bond" evidence="10">
    <location>
        <begin position="829"/>
        <end position="838"/>
    </location>
</feature>